<organism evidence="2 3">
    <name type="scientific">Giardia intestinalis (strain P15)</name>
    <name type="common">Giardia lamblia</name>
    <dbReference type="NCBI Taxonomy" id="658858"/>
    <lineage>
        <taxon>Eukaryota</taxon>
        <taxon>Metamonada</taxon>
        <taxon>Diplomonadida</taxon>
        <taxon>Hexamitidae</taxon>
        <taxon>Giardiinae</taxon>
        <taxon>Giardia</taxon>
    </lineage>
</organism>
<evidence type="ECO:0000256" key="1">
    <source>
        <dbReference type="SAM" id="MobiDB-lite"/>
    </source>
</evidence>
<comment type="caution">
    <text evidence="2">The sequence shown here is derived from an EMBL/GenBank/DDBJ whole genome shotgun (WGS) entry which is preliminary data.</text>
</comment>
<feature type="region of interest" description="Disordered" evidence="1">
    <location>
        <begin position="194"/>
        <end position="259"/>
    </location>
</feature>
<feature type="compositionally biased region" description="Basic and acidic residues" evidence="1">
    <location>
        <begin position="451"/>
        <end position="461"/>
    </location>
</feature>
<evidence type="ECO:0000313" key="3">
    <source>
        <dbReference type="Proteomes" id="UP000008974"/>
    </source>
</evidence>
<feature type="compositionally biased region" description="Acidic residues" evidence="1">
    <location>
        <begin position="528"/>
        <end position="552"/>
    </location>
</feature>
<dbReference type="AlphaFoldDB" id="E1F7F1"/>
<gene>
    <name evidence="2" type="ORF">GLP15_4363</name>
</gene>
<feature type="region of interest" description="Disordered" evidence="1">
    <location>
        <begin position="356"/>
        <end position="463"/>
    </location>
</feature>
<proteinExistence type="predicted"/>
<evidence type="ECO:0000313" key="2">
    <source>
        <dbReference type="EMBL" id="EFO61621.1"/>
    </source>
</evidence>
<name>E1F7F1_GIAIA</name>
<feature type="compositionally biased region" description="Polar residues" evidence="1">
    <location>
        <begin position="231"/>
        <end position="248"/>
    </location>
</feature>
<dbReference type="EMBL" id="ACVC01000219">
    <property type="protein sequence ID" value="EFO61621.1"/>
    <property type="molecule type" value="Genomic_DNA"/>
</dbReference>
<sequence>MRNDQQVSFRIFFTTNHQTFHKDDYIVVKYAQVSKSGQPKSKKGAVQFFKPSVPPHVPDDNTDTLIFGQLKRNDKGVYEIDWGKNTRSMVAPPSKAPTRSQTPASQKASVYHATTPSVRSAKALTPDEAALMQATLNNVAVRDRSVQPGPSLFPPMIDAHVTPESFIPEMRDAAVEAISEGSAFMNLQVPSENSVARLESQEASKSHSEDHASVIHTPNTPLPTEKLPSVASGTSNLAPPTTDSSHPTSIPYEATPDGGIVAVDGSGNELRIKVPEQTEEELQASIDHLAELRAAPARASNSPSAAPDQSEPSVDPNYQWDDQAFSSDYVQIASKTDVENELGRAESELEYIRAQIGDSSAPTHTPTPDDLESSEPSTHIDNPNDPDYKPNGDTDEIDPDATDSNPPTEHSQTDRPQPEPPGNTIQPEPPSHDPNATPDGSTVDGQVDIIVRPEKPPKPKEAVASQFQRFLQLTPKQVSRFAQVYTARDSSDSTFDTDDFISDQQQQSGTDTGTDTTPDTEPNQTPDDNAEQPDNGEEQAEEENNELEDGYTDEDRVPPPTDETLPPEYNEQFPAPAPPDNQPPHDATPAPGPAPVPPPEDEEEDDQQQAQRPVVSNFSHTRPFPNHFQPGYDVVTGDLVWKVGFGFNGSFDTFFDYVRFLTNNICKRVQEEIAARPGGNGQRIKVDNSEIIDSIALHAQKRLYFRSNPGYVYCYWGHSSPNMLRLLQSP</sequence>
<feature type="compositionally biased region" description="Polar residues" evidence="1">
    <location>
        <begin position="97"/>
        <end position="110"/>
    </location>
</feature>
<dbReference type="VEuPathDB" id="GiardiaDB:GLP15_4363"/>
<feature type="region of interest" description="Disordered" evidence="1">
    <location>
        <begin position="487"/>
        <end position="625"/>
    </location>
</feature>
<dbReference type="Proteomes" id="UP000008974">
    <property type="component" value="Unassembled WGS sequence"/>
</dbReference>
<dbReference type="OMA" id="QDADNPT"/>
<feature type="compositionally biased region" description="Polar residues" evidence="1">
    <location>
        <begin position="357"/>
        <end position="366"/>
    </location>
</feature>
<feature type="region of interest" description="Disordered" evidence="1">
    <location>
        <begin position="87"/>
        <end position="110"/>
    </location>
</feature>
<feature type="compositionally biased region" description="Basic and acidic residues" evidence="1">
    <location>
        <begin position="199"/>
        <end position="213"/>
    </location>
</feature>
<accession>E1F7F1</accession>
<feature type="region of interest" description="Disordered" evidence="1">
    <location>
        <begin position="294"/>
        <end position="321"/>
    </location>
</feature>
<feature type="compositionally biased region" description="Low complexity" evidence="1">
    <location>
        <begin position="502"/>
        <end position="520"/>
    </location>
</feature>
<protein>
    <submittedName>
        <fullName evidence="2">Uncharacterized protein</fullName>
    </submittedName>
</protein>
<feature type="compositionally biased region" description="Low complexity" evidence="1">
    <location>
        <begin position="294"/>
        <end position="307"/>
    </location>
</feature>
<reference evidence="2 3" key="1">
    <citation type="journal article" date="2010" name="BMC Genomics">
        <title>Genome analysis and comparative genomics of a Giardia intestinalis assemblage E isolate.</title>
        <authorList>
            <person name="Jerlstrom-Hultqvist J."/>
            <person name="Franzen O."/>
            <person name="Ankarklev J."/>
            <person name="Xu F."/>
            <person name="Nohynkova E."/>
            <person name="Andersson J.O."/>
            <person name="Svard S.G."/>
            <person name="Andersson B."/>
        </authorList>
    </citation>
    <scope>NUCLEOTIDE SEQUENCE [LARGE SCALE GENOMIC DNA]</scope>
    <source>
        <strain evidence="2 3">P15</strain>
    </source>
</reference>